<feature type="non-terminal residue" evidence="2">
    <location>
        <position position="326"/>
    </location>
</feature>
<proteinExistence type="predicted"/>
<protein>
    <submittedName>
        <fullName evidence="2">Signal-induced proliferation-associated 1-like protein 2</fullName>
    </submittedName>
</protein>
<reference evidence="2 3" key="1">
    <citation type="submission" date="2019-04" db="EMBL/GenBank/DDBJ databases">
        <title>Chromosome genome assembly for Takifugu flavidus.</title>
        <authorList>
            <person name="Xiao S."/>
        </authorList>
    </citation>
    <scope>NUCLEOTIDE SEQUENCE [LARGE SCALE GENOMIC DNA]</scope>
    <source>
        <strain evidence="2">HTHZ2018</strain>
        <tissue evidence="2">Muscle</tissue>
    </source>
</reference>
<name>A0A5C6PFY2_9TELE</name>
<evidence type="ECO:0000313" key="2">
    <source>
        <dbReference type="EMBL" id="TWW78642.1"/>
    </source>
</evidence>
<feature type="compositionally biased region" description="Acidic residues" evidence="1">
    <location>
        <begin position="205"/>
        <end position="221"/>
    </location>
</feature>
<feature type="region of interest" description="Disordered" evidence="1">
    <location>
        <begin position="132"/>
        <end position="155"/>
    </location>
</feature>
<keyword evidence="3" id="KW-1185">Reference proteome</keyword>
<feature type="region of interest" description="Disordered" evidence="1">
    <location>
        <begin position="193"/>
        <end position="234"/>
    </location>
</feature>
<feature type="region of interest" description="Disordered" evidence="1">
    <location>
        <begin position="240"/>
        <end position="259"/>
    </location>
</feature>
<dbReference type="EMBL" id="RHFK02000003">
    <property type="protein sequence ID" value="TWW78642.1"/>
    <property type="molecule type" value="Genomic_DNA"/>
</dbReference>
<feature type="compositionally biased region" description="Basic and acidic residues" evidence="1">
    <location>
        <begin position="49"/>
        <end position="61"/>
    </location>
</feature>
<comment type="caution">
    <text evidence="2">The sequence shown here is derived from an EMBL/GenBank/DDBJ whole genome shotgun (WGS) entry which is preliminary data.</text>
</comment>
<dbReference type="Proteomes" id="UP000324091">
    <property type="component" value="Chromosome 11"/>
</dbReference>
<sequence>MDPEMLGLTYIKGASTDSGIDTNPCMAPGVRGAMPGRAGEQGHPWASGLHEDAPSQEDHGKLYLPQGYASNLSSQVTEGSIGDLSEISSHSSLIHPAVLQLLSVSREFNRTPMWVLLTSLGPIWQRGKRVTRGNGEAAGSDFAGCGPDGHEYGDAAEATDDVSVPRKNGSHHSGSPLARGVRYCLSTDSAKVYTIPQTGSSGPDPEPEPEPDPEPEPEPEPEQGPSSEACGQTRTLHGCKLPVGMKTSDGDDEGPPNISECGHLYAQEAACRVQAGDPEGNSLQRRSKEDYLKMMLSSDPAGDRTQKRLAQADGDSDWTLTLVLTD</sequence>
<dbReference type="AlphaFoldDB" id="A0A5C6PFY2"/>
<evidence type="ECO:0000313" key="3">
    <source>
        <dbReference type="Proteomes" id="UP000324091"/>
    </source>
</evidence>
<accession>A0A5C6PFY2</accession>
<organism evidence="2 3">
    <name type="scientific">Takifugu flavidus</name>
    <name type="common">sansaifugu</name>
    <dbReference type="NCBI Taxonomy" id="433684"/>
    <lineage>
        <taxon>Eukaryota</taxon>
        <taxon>Metazoa</taxon>
        <taxon>Chordata</taxon>
        <taxon>Craniata</taxon>
        <taxon>Vertebrata</taxon>
        <taxon>Euteleostomi</taxon>
        <taxon>Actinopterygii</taxon>
        <taxon>Neopterygii</taxon>
        <taxon>Teleostei</taxon>
        <taxon>Neoteleostei</taxon>
        <taxon>Acanthomorphata</taxon>
        <taxon>Eupercaria</taxon>
        <taxon>Tetraodontiformes</taxon>
        <taxon>Tetradontoidea</taxon>
        <taxon>Tetraodontidae</taxon>
        <taxon>Takifugu</taxon>
    </lineage>
</organism>
<feature type="region of interest" description="Disordered" evidence="1">
    <location>
        <begin position="160"/>
        <end position="179"/>
    </location>
</feature>
<gene>
    <name evidence="2" type="ORF">D4764_11G0007630</name>
</gene>
<evidence type="ECO:0000256" key="1">
    <source>
        <dbReference type="SAM" id="MobiDB-lite"/>
    </source>
</evidence>
<feature type="compositionally biased region" description="Polar residues" evidence="1">
    <location>
        <begin position="224"/>
        <end position="234"/>
    </location>
</feature>
<feature type="region of interest" description="Disordered" evidence="1">
    <location>
        <begin position="34"/>
        <end position="61"/>
    </location>
</feature>